<feature type="transmembrane region" description="Helical" evidence="2">
    <location>
        <begin position="55"/>
        <end position="73"/>
    </location>
</feature>
<comment type="caution">
    <text evidence="3">The sequence shown here is derived from an EMBL/GenBank/DDBJ whole genome shotgun (WGS) entry which is preliminary data.</text>
</comment>
<evidence type="ECO:0000256" key="2">
    <source>
        <dbReference type="SAM" id="Phobius"/>
    </source>
</evidence>
<dbReference type="RefSeq" id="WP_211876041.1">
    <property type="nucleotide sequence ID" value="NZ_JAAEDH010000027.1"/>
</dbReference>
<reference evidence="3" key="2">
    <citation type="journal article" date="2021" name="Syst. Appl. Microbiol.">
        <title>Roseomonas hellenica sp. nov., isolated from roots of wild-growing Alkanna tinctoria.</title>
        <authorList>
            <person name="Rat A."/>
            <person name="Naranjo H.D."/>
            <person name="Lebbe L."/>
            <person name="Cnockaert M."/>
            <person name="Krigas N."/>
            <person name="Grigoriadou K."/>
            <person name="Maloupa E."/>
            <person name="Willems A."/>
        </authorList>
    </citation>
    <scope>NUCLEOTIDE SEQUENCE</scope>
    <source>
        <strain evidence="3">LMG 28251</strain>
    </source>
</reference>
<feature type="region of interest" description="Disordered" evidence="1">
    <location>
        <begin position="16"/>
        <end position="51"/>
    </location>
</feature>
<evidence type="ECO:0000313" key="3">
    <source>
        <dbReference type="EMBL" id="MBR0657180.1"/>
    </source>
</evidence>
<protein>
    <submittedName>
        <fullName evidence="3">Uncharacterized protein</fullName>
    </submittedName>
</protein>
<dbReference type="EMBL" id="JAAEDH010000027">
    <property type="protein sequence ID" value="MBR0657180.1"/>
    <property type="molecule type" value="Genomic_DNA"/>
</dbReference>
<gene>
    <name evidence="3" type="ORF">GXW79_19040</name>
</gene>
<keyword evidence="2" id="KW-0472">Membrane</keyword>
<sequence>MDTIDDVIRATNAAEQRHVGAAMPGTRGRPRNPARLAGMRPQPVERTRRRSPPDMLGLVLAAQMAVLTVFWLLGPRRV</sequence>
<accession>A0AAF1KKZ5</accession>
<keyword evidence="2" id="KW-0812">Transmembrane</keyword>
<keyword evidence="2" id="KW-1133">Transmembrane helix</keyword>
<dbReference type="Proteomes" id="UP001196068">
    <property type="component" value="Unassembled WGS sequence"/>
</dbReference>
<proteinExistence type="predicted"/>
<dbReference type="AlphaFoldDB" id="A0AAF1KKZ5"/>
<evidence type="ECO:0000313" key="4">
    <source>
        <dbReference type="Proteomes" id="UP001196068"/>
    </source>
</evidence>
<organism evidence="3 4">
    <name type="scientific">Plastoroseomonas arctica</name>
    <dbReference type="NCBI Taxonomy" id="1509237"/>
    <lineage>
        <taxon>Bacteria</taxon>
        <taxon>Pseudomonadati</taxon>
        <taxon>Pseudomonadota</taxon>
        <taxon>Alphaproteobacteria</taxon>
        <taxon>Acetobacterales</taxon>
        <taxon>Acetobacteraceae</taxon>
        <taxon>Plastoroseomonas</taxon>
    </lineage>
</organism>
<reference evidence="3" key="1">
    <citation type="submission" date="2020-01" db="EMBL/GenBank/DDBJ databases">
        <authorList>
            <person name="Rat A."/>
        </authorList>
    </citation>
    <scope>NUCLEOTIDE SEQUENCE</scope>
    <source>
        <strain evidence="3">LMG 28251</strain>
    </source>
</reference>
<evidence type="ECO:0000256" key="1">
    <source>
        <dbReference type="SAM" id="MobiDB-lite"/>
    </source>
</evidence>
<keyword evidence="4" id="KW-1185">Reference proteome</keyword>
<name>A0AAF1KKZ5_9PROT</name>